<dbReference type="CDD" id="cd11648">
    <property type="entry name" value="RsmI"/>
    <property type="match status" value="1"/>
</dbReference>
<dbReference type="PIRSF" id="PIRSF005917">
    <property type="entry name" value="MTase_YraL"/>
    <property type="match status" value="1"/>
</dbReference>
<dbReference type="InterPro" id="IPR035996">
    <property type="entry name" value="4pyrrol_Methylase_sf"/>
</dbReference>
<dbReference type="SUPFAM" id="SSF53790">
    <property type="entry name" value="Tetrapyrrole methylase"/>
    <property type="match status" value="1"/>
</dbReference>
<evidence type="ECO:0000256" key="3">
    <source>
        <dbReference type="ARBA" id="ARBA00022603"/>
    </source>
</evidence>
<dbReference type="PANTHER" id="PTHR46111:SF1">
    <property type="entry name" value="RIBOSOMAL RNA SMALL SUBUNIT METHYLTRANSFERASE I"/>
    <property type="match status" value="1"/>
</dbReference>
<keyword evidence="1 6" id="KW-0963">Cytoplasm</keyword>
<dbReference type="EC" id="2.1.1.198" evidence="6"/>
<evidence type="ECO:0000256" key="6">
    <source>
        <dbReference type="HAMAP-Rule" id="MF_01877"/>
    </source>
</evidence>
<dbReference type="Gene3D" id="3.40.1010.10">
    <property type="entry name" value="Cobalt-precorrin-4 Transmethylase, Domain 1"/>
    <property type="match status" value="1"/>
</dbReference>
<dbReference type="HAMAP" id="MF_01877">
    <property type="entry name" value="16SrRNA_methyltr_I"/>
    <property type="match status" value="1"/>
</dbReference>
<evidence type="ECO:0000256" key="4">
    <source>
        <dbReference type="ARBA" id="ARBA00022679"/>
    </source>
</evidence>
<dbReference type="Proteomes" id="UP000322876">
    <property type="component" value="Unassembled WGS sequence"/>
</dbReference>
<dbReference type="EMBL" id="VFJB01000010">
    <property type="protein sequence ID" value="KAA0256812.1"/>
    <property type="molecule type" value="Genomic_DNA"/>
</dbReference>
<organism evidence="8 9">
    <name type="scientific">Deferribacter autotrophicus</name>
    <dbReference type="NCBI Taxonomy" id="500465"/>
    <lineage>
        <taxon>Bacteria</taxon>
        <taxon>Pseudomonadati</taxon>
        <taxon>Deferribacterota</taxon>
        <taxon>Deferribacteres</taxon>
        <taxon>Deferribacterales</taxon>
        <taxon>Deferribacteraceae</taxon>
        <taxon>Deferribacter</taxon>
    </lineage>
</organism>
<dbReference type="Gene3D" id="3.30.950.10">
    <property type="entry name" value="Methyltransferase, Cobalt-precorrin-4 Transmethylase, Domain 2"/>
    <property type="match status" value="1"/>
</dbReference>
<keyword evidence="2 6" id="KW-0698">rRNA processing</keyword>
<evidence type="ECO:0000313" key="8">
    <source>
        <dbReference type="EMBL" id="KAA0256812.1"/>
    </source>
</evidence>
<comment type="function">
    <text evidence="6">Catalyzes the 2'-O-methylation of the ribose of cytidine 1402 (C1402) in 16S rRNA.</text>
</comment>
<dbReference type="Pfam" id="PF00590">
    <property type="entry name" value="TP_methylase"/>
    <property type="match status" value="1"/>
</dbReference>
<gene>
    <name evidence="6 8" type="primary">rsmI</name>
    <name evidence="8" type="ORF">FHQ18_11825</name>
</gene>
<protein>
    <recommendedName>
        <fullName evidence="6">Ribosomal RNA small subunit methyltransferase I</fullName>
        <ecNumber evidence="6">2.1.1.198</ecNumber>
    </recommendedName>
    <alternativeName>
        <fullName evidence="6">16S rRNA 2'-O-ribose C1402 methyltransferase</fullName>
    </alternativeName>
    <alternativeName>
        <fullName evidence="6">rRNA (cytidine-2'-O-)-methyltransferase RsmI</fullName>
    </alternativeName>
</protein>
<evidence type="ECO:0000256" key="5">
    <source>
        <dbReference type="ARBA" id="ARBA00022691"/>
    </source>
</evidence>
<dbReference type="OrthoDB" id="9809084at2"/>
<comment type="subcellular location">
    <subcellularLocation>
        <location evidence="6">Cytoplasm</location>
    </subcellularLocation>
</comment>
<accession>A0A5A8F0B5</accession>
<dbReference type="RefSeq" id="WP_149267392.1">
    <property type="nucleotide sequence ID" value="NZ_VFJB01000010.1"/>
</dbReference>
<comment type="caution">
    <text evidence="8">The sequence shown here is derived from an EMBL/GenBank/DDBJ whole genome shotgun (WGS) entry which is preliminary data.</text>
</comment>
<evidence type="ECO:0000259" key="7">
    <source>
        <dbReference type="Pfam" id="PF00590"/>
    </source>
</evidence>
<dbReference type="GO" id="GO:0070677">
    <property type="term" value="F:rRNA (cytosine-2'-O-)-methyltransferase activity"/>
    <property type="evidence" value="ECO:0007669"/>
    <property type="project" value="UniProtKB-UniRule"/>
</dbReference>
<evidence type="ECO:0000313" key="9">
    <source>
        <dbReference type="Proteomes" id="UP000322876"/>
    </source>
</evidence>
<dbReference type="InterPro" id="IPR008189">
    <property type="entry name" value="rRNA_ssu_MeTfrase_I"/>
</dbReference>
<evidence type="ECO:0000256" key="1">
    <source>
        <dbReference type="ARBA" id="ARBA00022490"/>
    </source>
</evidence>
<dbReference type="InterPro" id="IPR014776">
    <property type="entry name" value="4pyrrole_Mease_sub2"/>
</dbReference>
<comment type="similarity">
    <text evidence="6">Belongs to the methyltransferase superfamily. RsmI family.</text>
</comment>
<dbReference type="InterPro" id="IPR014777">
    <property type="entry name" value="4pyrrole_Mease_sub1"/>
</dbReference>
<reference evidence="8 9" key="1">
    <citation type="submission" date="2019-06" db="EMBL/GenBank/DDBJ databases">
        <title>Genomic insights into carbon and energy metabolism of Deferribacter autotrophicus revealed new metabolic traits in the phylum Deferribacteres.</title>
        <authorList>
            <person name="Slobodkin A.I."/>
            <person name="Slobodkina G.B."/>
            <person name="Allioux M."/>
            <person name="Alain K."/>
            <person name="Jebbar M."/>
            <person name="Shadrin V."/>
            <person name="Kublanov I.V."/>
            <person name="Toshchakov S.V."/>
            <person name="Bonch-Osmolovskaya E.A."/>
        </authorList>
    </citation>
    <scope>NUCLEOTIDE SEQUENCE [LARGE SCALE GENOMIC DNA]</scope>
    <source>
        <strain evidence="8 9">SL50</strain>
    </source>
</reference>
<proteinExistence type="inferred from homology"/>
<feature type="domain" description="Tetrapyrrole methylase" evidence="7">
    <location>
        <begin position="6"/>
        <end position="203"/>
    </location>
</feature>
<evidence type="ECO:0000256" key="2">
    <source>
        <dbReference type="ARBA" id="ARBA00022552"/>
    </source>
</evidence>
<keyword evidence="9" id="KW-1185">Reference proteome</keyword>
<comment type="catalytic activity">
    <reaction evidence="6">
        <text>cytidine(1402) in 16S rRNA + S-adenosyl-L-methionine = 2'-O-methylcytidine(1402) in 16S rRNA + S-adenosyl-L-homocysteine + H(+)</text>
        <dbReference type="Rhea" id="RHEA:42924"/>
        <dbReference type="Rhea" id="RHEA-COMP:10285"/>
        <dbReference type="Rhea" id="RHEA-COMP:10286"/>
        <dbReference type="ChEBI" id="CHEBI:15378"/>
        <dbReference type="ChEBI" id="CHEBI:57856"/>
        <dbReference type="ChEBI" id="CHEBI:59789"/>
        <dbReference type="ChEBI" id="CHEBI:74495"/>
        <dbReference type="ChEBI" id="CHEBI:82748"/>
        <dbReference type="EC" id="2.1.1.198"/>
    </reaction>
</comment>
<sequence length="273" mass="31263">MIETSFYVVPTPIGNLGDITLRSIEVLKQVDEVLAEDTRKALNLLNHYGIKKKITSLHKDNEKKNISLVLSKLKSGLRLALISEAGTPCISDPGHFIIKELIKNNLKFEVLPGATAFVPALIMSGFPSDHFFFYGFLKHKKSEKIKEIERLTTIKSTLIFYEAPHRVKDTLKILFDYFTPPFAVIREISKIYEETVFIDNINEVEDITVKGEFVIVVDNNKETYNKTNYADYKKIIKGLYKEGFDKKDIVKILKTFGLKRNDAYNLVEFVFNG</sequence>
<keyword evidence="4 6" id="KW-0808">Transferase</keyword>
<dbReference type="PANTHER" id="PTHR46111">
    <property type="entry name" value="RIBOSOMAL RNA SMALL SUBUNIT METHYLTRANSFERASE I"/>
    <property type="match status" value="1"/>
</dbReference>
<dbReference type="GO" id="GO:0005737">
    <property type="term" value="C:cytoplasm"/>
    <property type="evidence" value="ECO:0007669"/>
    <property type="project" value="UniProtKB-SubCell"/>
</dbReference>
<dbReference type="AlphaFoldDB" id="A0A5A8F0B5"/>
<dbReference type="NCBIfam" id="TIGR00096">
    <property type="entry name" value="16S rRNA (cytidine(1402)-2'-O)-methyltransferase"/>
    <property type="match status" value="1"/>
</dbReference>
<keyword evidence="3 6" id="KW-0489">Methyltransferase</keyword>
<name>A0A5A8F0B5_9BACT</name>
<keyword evidence="5 6" id="KW-0949">S-adenosyl-L-methionine</keyword>
<dbReference type="InterPro" id="IPR000878">
    <property type="entry name" value="4pyrrol_Mease"/>
</dbReference>